<dbReference type="AlphaFoldDB" id="A0A8D4BMI5"/>
<evidence type="ECO:0000313" key="2">
    <source>
        <dbReference type="Proteomes" id="UP000001283"/>
    </source>
</evidence>
<evidence type="ECO:0000313" key="1">
    <source>
        <dbReference type="EMBL" id="AEN88668.1"/>
    </source>
</evidence>
<protein>
    <submittedName>
        <fullName evidence="1">Uncharacterized protein</fullName>
    </submittedName>
</protein>
<proteinExistence type="predicted"/>
<gene>
    <name evidence="1" type="ORF">BMWSH_1786</name>
</gene>
<dbReference type="EMBL" id="CP003017">
    <property type="protein sequence ID" value="AEN88668.1"/>
    <property type="molecule type" value="Genomic_DNA"/>
</dbReference>
<organism evidence="1 2">
    <name type="scientific">Priestia megaterium (strain WSH-002)</name>
    <name type="common">Bacillus megaterium</name>
    <dbReference type="NCBI Taxonomy" id="1006007"/>
    <lineage>
        <taxon>Bacteria</taxon>
        <taxon>Bacillati</taxon>
        <taxon>Bacillota</taxon>
        <taxon>Bacilli</taxon>
        <taxon>Bacillales</taxon>
        <taxon>Bacillaceae</taxon>
        <taxon>Priestia</taxon>
    </lineage>
</organism>
<accession>A0A8D4BMI5</accession>
<name>A0A8D4BMI5_PRIMW</name>
<reference evidence="1 2" key="1">
    <citation type="journal article" date="2011" name="J. Bacteriol.">
        <title>Complete genome sequence of the industrial strain Bacillus megaterium WSH-002.</title>
        <authorList>
            <person name="Liu L."/>
            <person name="Li Y."/>
            <person name="Zhang J."/>
            <person name="Zou W."/>
            <person name="Zhou Z."/>
            <person name="Liu J."/>
            <person name="Li X."/>
            <person name="Wang L."/>
            <person name="Chen J."/>
        </authorList>
    </citation>
    <scope>NUCLEOTIDE SEQUENCE [LARGE SCALE GENOMIC DNA]</scope>
    <source>
        <strain evidence="1 2">WSH-002</strain>
    </source>
</reference>
<sequence>MALLLIRIVLHYKKAAKSRIWLPFVANRMTHNHLGVCTTSFELLNAR</sequence>
<dbReference type="KEGG" id="bmh:BMWSH_1786"/>
<dbReference type="Proteomes" id="UP000001283">
    <property type="component" value="Chromosome"/>
</dbReference>